<reference evidence="2" key="2">
    <citation type="submission" date="2018-03" db="EMBL/GenBank/DDBJ databases">
        <title>The Triticum urartu genome reveals the dynamic nature of wheat genome evolution.</title>
        <authorList>
            <person name="Ling H."/>
            <person name="Ma B."/>
            <person name="Shi X."/>
            <person name="Liu H."/>
            <person name="Dong L."/>
            <person name="Sun H."/>
            <person name="Cao Y."/>
            <person name="Gao Q."/>
            <person name="Zheng S."/>
            <person name="Li Y."/>
            <person name="Yu Y."/>
            <person name="Du H."/>
            <person name="Qi M."/>
            <person name="Li Y."/>
            <person name="Yu H."/>
            <person name="Cui Y."/>
            <person name="Wang N."/>
            <person name="Chen C."/>
            <person name="Wu H."/>
            <person name="Zhao Y."/>
            <person name="Zhang J."/>
            <person name="Li Y."/>
            <person name="Zhou W."/>
            <person name="Zhang B."/>
            <person name="Hu W."/>
            <person name="Eijk M."/>
            <person name="Tang J."/>
            <person name="Witsenboer H."/>
            <person name="Zhao S."/>
            <person name="Li Z."/>
            <person name="Zhang A."/>
            <person name="Wang D."/>
            <person name="Liang C."/>
        </authorList>
    </citation>
    <scope>NUCLEOTIDE SEQUENCE [LARGE SCALE GENOMIC DNA]</scope>
    <source>
        <strain evidence="2">cv. G1812</strain>
    </source>
</reference>
<dbReference type="InterPro" id="IPR052958">
    <property type="entry name" value="IFN-induced_PKR_regulator"/>
</dbReference>
<dbReference type="AlphaFoldDB" id="A0A8R7URS2"/>
<proteinExistence type="predicted"/>
<keyword evidence="3" id="KW-1185">Reference proteome</keyword>
<dbReference type="Gramene" id="TuG1812G0600001179.01.T01">
    <property type="protein sequence ID" value="TuG1812G0600001179.01.T01.cds425018"/>
    <property type="gene ID" value="TuG1812G0600001179.01"/>
</dbReference>
<reference evidence="3" key="1">
    <citation type="journal article" date="2013" name="Nature">
        <title>Draft genome of the wheat A-genome progenitor Triticum urartu.</title>
        <authorList>
            <person name="Ling H.Q."/>
            <person name="Zhao S."/>
            <person name="Liu D."/>
            <person name="Wang J."/>
            <person name="Sun H."/>
            <person name="Zhang C."/>
            <person name="Fan H."/>
            <person name="Li D."/>
            <person name="Dong L."/>
            <person name="Tao Y."/>
            <person name="Gao C."/>
            <person name="Wu H."/>
            <person name="Li Y."/>
            <person name="Cui Y."/>
            <person name="Guo X."/>
            <person name="Zheng S."/>
            <person name="Wang B."/>
            <person name="Yu K."/>
            <person name="Liang Q."/>
            <person name="Yang W."/>
            <person name="Lou X."/>
            <person name="Chen J."/>
            <person name="Feng M."/>
            <person name="Jian J."/>
            <person name="Zhang X."/>
            <person name="Luo G."/>
            <person name="Jiang Y."/>
            <person name="Liu J."/>
            <person name="Wang Z."/>
            <person name="Sha Y."/>
            <person name="Zhang B."/>
            <person name="Wu H."/>
            <person name="Tang D."/>
            <person name="Shen Q."/>
            <person name="Xue P."/>
            <person name="Zou S."/>
            <person name="Wang X."/>
            <person name="Liu X."/>
            <person name="Wang F."/>
            <person name="Yang Y."/>
            <person name="An X."/>
            <person name="Dong Z."/>
            <person name="Zhang K."/>
            <person name="Zhang X."/>
            <person name="Luo M.C."/>
            <person name="Dvorak J."/>
            <person name="Tong Y."/>
            <person name="Wang J."/>
            <person name="Yang H."/>
            <person name="Li Z."/>
            <person name="Wang D."/>
            <person name="Zhang A."/>
            <person name="Wang J."/>
        </authorList>
    </citation>
    <scope>NUCLEOTIDE SEQUENCE</scope>
    <source>
        <strain evidence="3">cv. G1812</strain>
    </source>
</reference>
<evidence type="ECO:0000313" key="2">
    <source>
        <dbReference type="EnsemblPlants" id="TuG1812G0600001179.01.T01.cds425018"/>
    </source>
</evidence>
<protein>
    <recommendedName>
        <fullName evidence="1">HAT C-terminal dimerisation domain-containing protein</fullName>
    </recommendedName>
</protein>
<dbReference type="PANTHER" id="PTHR46289:SF19">
    <property type="entry name" value="ZINC FINGER MYM-TYPE CONTAINING 1"/>
    <property type="match status" value="1"/>
</dbReference>
<dbReference type="PANTHER" id="PTHR46289">
    <property type="entry name" value="52 KDA REPRESSOR OF THE INHIBITOR OF THE PROTEIN KINASE-LIKE PROTEIN-RELATED"/>
    <property type="match status" value="1"/>
</dbReference>
<dbReference type="Proteomes" id="UP000015106">
    <property type="component" value="Chromosome 6"/>
</dbReference>
<evidence type="ECO:0000259" key="1">
    <source>
        <dbReference type="Pfam" id="PF05699"/>
    </source>
</evidence>
<dbReference type="InterPro" id="IPR008906">
    <property type="entry name" value="HATC_C_dom"/>
</dbReference>
<dbReference type="Pfam" id="PF05699">
    <property type="entry name" value="Dimer_Tnp_hAT"/>
    <property type="match status" value="1"/>
</dbReference>
<feature type="domain" description="HAT C-terminal dimerisation" evidence="1">
    <location>
        <begin position="20"/>
        <end position="78"/>
    </location>
</feature>
<dbReference type="EnsemblPlants" id="TuG1812G0600001179.01.T01">
    <property type="protein sequence ID" value="TuG1812G0600001179.01.T01.cds425018"/>
    <property type="gene ID" value="TuG1812G0600001179.01"/>
</dbReference>
<reference evidence="2" key="3">
    <citation type="submission" date="2022-06" db="UniProtKB">
        <authorList>
            <consortium name="EnsemblPlants"/>
        </authorList>
    </citation>
    <scope>IDENTIFICATION</scope>
</reference>
<name>A0A8R7URS2_TRIUA</name>
<evidence type="ECO:0000313" key="3">
    <source>
        <dbReference type="Proteomes" id="UP000015106"/>
    </source>
</evidence>
<sequence length="90" mass="10313">MTIPESDVPLRAMEIFEFVRDIDSFPNILIAYRILFVVAFTVASAERSSSKLKLLRNYLRLSMSQERLNGLATLCIRKAKLDEINIDAHI</sequence>
<accession>A0A8R7URS2</accession>
<organism evidence="2 3">
    <name type="scientific">Triticum urartu</name>
    <name type="common">Red wild einkorn</name>
    <name type="synonym">Crithodium urartu</name>
    <dbReference type="NCBI Taxonomy" id="4572"/>
    <lineage>
        <taxon>Eukaryota</taxon>
        <taxon>Viridiplantae</taxon>
        <taxon>Streptophyta</taxon>
        <taxon>Embryophyta</taxon>
        <taxon>Tracheophyta</taxon>
        <taxon>Spermatophyta</taxon>
        <taxon>Magnoliopsida</taxon>
        <taxon>Liliopsida</taxon>
        <taxon>Poales</taxon>
        <taxon>Poaceae</taxon>
        <taxon>BOP clade</taxon>
        <taxon>Pooideae</taxon>
        <taxon>Triticodae</taxon>
        <taxon>Triticeae</taxon>
        <taxon>Triticinae</taxon>
        <taxon>Triticum</taxon>
    </lineage>
</organism>
<dbReference type="GO" id="GO:0046983">
    <property type="term" value="F:protein dimerization activity"/>
    <property type="evidence" value="ECO:0007669"/>
    <property type="project" value="InterPro"/>
</dbReference>